<dbReference type="OrthoDB" id="9800237at2"/>
<dbReference type="InterPro" id="IPR029069">
    <property type="entry name" value="HotDog_dom_sf"/>
</dbReference>
<dbReference type="RefSeq" id="WP_092495747.1">
    <property type="nucleotide sequence ID" value="NZ_FOFG01000003.1"/>
</dbReference>
<dbReference type="CDD" id="cd03441">
    <property type="entry name" value="R_hydratase_like"/>
    <property type="match status" value="1"/>
</dbReference>
<evidence type="ECO:0000313" key="2">
    <source>
        <dbReference type="EMBL" id="SEQ23440.1"/>
    </source>
</evidence>
<evidence type="ECO:0000259" key="1">
    <source>
        <dbReference type="Pfam" id="PF01575"/>
    </source>
</evidence>
<gene>
    <name evidence="2" type="ORF">SAMN05216548_103137</name>
</gene>
<dbReference type="Proteomes" id="UP000199647">
    <property type="component" value="Unassembled WGS sequence"/>
</dbReference>
<keyword evidence="3" id="KW-1185">Reference proteome</keyword>
<accession>A0A1H9ECL5</accession>
<name>A0A1H9ECL5_9HYPH</name>
<dbReference type="STRING" id="1855383.SAMN05216548_103137"/>
<feature type="domain" description="MaoC-like" evidence="1">
    <location>
        <begin position="52"/>
        <end position="118"/>
    </location>
</feature>
<dbReference type="InterPro" id="IPR002539">
    <property type="entry name" value="MaoC-like_dom"/>
</dbReference>
<evidence type="ECO:0000313" key="3">
    <source>
        <dbReference type="Proteomes" id="UP000199647"/>
    </source>
</evidence>
<dbReference type="AlphaFoldDB" id="A0A1H9ECL5"/>
<dbReference type="Gene3D" id="3.10.129.10">
    <property type="entry name" value="Hotdog Thioesterase"/>
    <property type="match status" value="1"/>
</dbReference>
<proteinExistence type="predicted"/>
<sequence length="152" mass="16995">MDRETNTSDLTIGSELRGRMRLMTRERMRWYVDAQPTVGMDTGRIERQEPTIHDDDGYARSQGLPGIIADGMISTNWILGLLVHQFGDTVAREGALRTKYVKPIYEDDAITSCARVTAIDHQEGGRRVKLDVWCENGEGTVVTVGDATVVLR</sequence>
<reference evidence="2 3" key="1">
    <citation type="submission" date="2016-10" db="EMBL/GenBank/DDBJ databases">
        <authorList>
            <person name="de Groot N.N."/>
        </authorList>
    </citation>
    <scope>NUCLEOTIDE SEQUENCE [LARGE SCALE GENOMIC DNA]</scope>
    <source>
        <strain evidence="2 3">A52C2</strain>
    </source>
</reference>
<dbReference type="Pfam" id="PF01575">
    <property type="entry name" value="MaoC_dehydratas"/>
    <property type="match status" value="1"/>
</dbReference>
<protein>
    <submittedName>
        <fullName evidence="2">Acyl dehydratase</fullName>
    </submittedName>
</protein>
<organism evidence="2 3">
    <name type="scientific">Faunimonas pinastri</name>
    <dbReference type="NCBI Taxonomy" id="1855383"/>
    <lineage>
        <taxon>Bacteria</taxon>
        <taxon>Pseudomonadati</taxon>
        <taxon>Pseudomonadota</taxon>
        <taxon>Alphaproteobacteria</taxon>
        <taxon>Hyphomicrobiales</taxon>
        <taxon>Afifellaceae</taxon>
        <taxon>Faunimonas</taxon>
    </lineage>
</organism>
<dbReference type="SUPFAM" id="SSF54637">
    <property type="entry name" value="Thioesterase/thiol ester dehydrase-isomerase"/>
    <property type="match status" value="1"/>
</dbReference>
<dbReference type="EMBL" id="FOFG01000003">
    <property type="protein sequence ID" value="SEQ23440.1"/>
    <property type="molecule type" value="Genomic_DNA"/>
</dbReference>